<reference evidence="3" key="1">
    <citation type="submission" date="2010-07" db="EMBL/GenBank/DDBJ databases">
        <title>The genome sequence of Gaeumannomyces graminis var. tritici strain R3-111a-1.</title>
        <authorList>
            <consortium name="The Broad Institute Genome Sequencing Platform"/>
            <person name="Ma L.-J."/>
            <person name="Dead R."/>
            <person name="Young S."/>
            <person name="Zeng Q."/>
            <person name="Koehrsen M."/>
            <person name="Alvarado L."/>
            <person name="Berlin A."/>
            <person name="Chapman S.B."/>
            <person name="Chen Z."/>
            <person name="Freedman E."/>
            <person name="Gellesch M."/>
            <person name="Goldberg J."/>
            <person name="Griggs A."/>
            <person name="Gujja S."/>
            <person name="Heilman E.R."/>
            <person name="Heiman D."/>
            <person name="Hepburn T."/>
            <person name="Howarth C."/>
            <person name="Jen D."/>
            <person name="Larson L."/>
            <person name="Mehta T."/>
            <person name="Neiman D."/>
            <person name="Pearson M."/>
            <person name="Roberts A."/>
            <person name="Saif S."/>
            <person name="Shea T."/>
            <person name="Shenoy N."/>
            <person name="Sisk P."/>
            <person name="Stolte C."/>
            <person name="Sykes S."/>
            <person name="Walk T."/>
            <person name="White J."/>
            <person name="Yandava C."/>
            <person name="Haas B."/>
            <person name="Nusbaum C."/>
            <person name="Birren B."/>
        </authorList>
    </citation>
    <scope>NUCLEOTIDE SEQUENCE [LARGE SCALE GENOMIC DNA]</scope>
    <source>
        <strain evidence="3">R3-111a-1</strain>
    </source>
</reference>
<reference evidence="1" key="2">
    <citation type="submission" date="2010-07" db="EMBL/GenBank/DDBJ databases">
        <authorList>
            <consortium name="The Broad Institute Genome Sequencing Platform"/>
            <consortium name="Broad Institute Genome Sequencing Center for Infectious Disease"/>
            <person name="Ma L.-J."/>
            <person name="Dead R."/>
            <person name="Young S."/>
            <person name="Zeng Q."/>
            <person name="Koehrsen M."/>
            <person name="Alvarado L."/>
            <person name="Berlin A."/>
            <person name="Chapman S.B."/>
            <person name="Chen Z."/>
            <person name="Freedman E."/>
            <person name="Gellesch M."/>
            <person name="Goldberg J."/>
            <person name="Griggs A."/>
            <person name="Gujja S."/>
            <person name="Heilman E.R."/>
            <person name="Heiman D."/>
            <person name="Hepburn T."/>
            <person name="Howarth C."/>
            <person name="Jen D."/>
            <person name="Larson L."/>
            <person name="Mehta T."/>
            <person name="Neiman D."/>
            <person name="Pearson M."/>
            <person name="Roberts A."/>
            <person name="Saif S."/>
            <person name="Shea T."/>
            <person name="Shenoy N."/>
            <person name="Sisk P."/>
            <person name="Stolte C."/>
            <person name="Sykes S."/>
            <person name="Walk T."/>
            <person name="White J."/>
            <person name="Yandava C."/>
            <person name="Haas B."/>
            <person name="Nusbaum C."/>
            <person name="Birren B."/>
        </authorList>
    </citation>
    <scope>NUCLEOTIDE SEQUENCE</scope>
    <source>
        <strain evidence="1">R3-111a-1</strain>
    </source>
</reference>
<dbReference type="EnsemblFungi" id="EJT73858">
    <property type="protein sequence ID" value="EJT73858"/>
    <property type="gene ID" value="GGTG_07713"/>
</dbReference>
<organism evidence="1">
    <name type="scientific">Gaeumannomyces tritici (strain R3-111a-1)</name>
    <name type="common">Wheat and barley take-all root rot fungus</name>
    <name type="synonym">Gaeumannomyces graminis var. tritici</name>
    <dbReference type="NCBI Taxonomy" id="644352"/>
    <lineage>
        <taxon>Eukaryota</taxon>
        <taxon>Fungi</taxon>
        <taxon>Dikarya</taxon>
        <taxon>Ascomycota</taxon>
        <taxon>Pezizomycotina</taxon>
        <taxon>Sordariomycetes</taxon>
        <taxon>Sordariomycetidae</taxon>
        <taxon>Magnaporthales</taxon>
        <taxon>Magnaporthaceae</taxon>
        <taxon>Gaeumannomyces</taxon>
    </lineage>
</organism>
<name>J3P2G6_GAET3</name>
<dbReference type="AlphaFoldDB" id="J3P2G6"/>
<dbReference type="HOGENOM" id="CLU_2483497_0_0_1"/>
<dbReference type="EMBL" id="GL385398">
    <property type="protein sequence ID" value="EJT73858.1"/>
    <property type="molecule type" value="Genomic_DNA"/>
</dbReference>
<reference evidence="2" key="4">
    <citation type="journal article" date="2015" name="G3 (Bethesda)">
        <title>Genome sequences of three phytopathogenic species of the Magnaporthaceae family of fungi.</title>
        <authorList>
            <person name="Okagaki L.H."/>
            <person name="Nunes C.C."/>
            <person name="Sailsbery J."/>
            <person name="Clay B."/>
            <person name="Brown D."/>
            <person name="John T."/>
            <person name="Oh Y."/>
            <person name="Young N."/>
            <person name="Fitzgerald M."/>
            <person name="Haas B.J."/>
            <person name="Zeng Q."/>
            <person name="Young S."/>
            <person name="Adiconis X."/>
            <person name="Fan L."/>
            <person name="Levin J.Z."/>
            <person name="Mitchell T.K."/>
            <person name="Okubara P.A."/>
            <person name="Farman M.L."/>
            <person name="Kohn L.M."/>
            <person name="Birren B."/>
            <person name="Ma L.-J."/>
            <person name="Dean R.A."/>
        </authorList>
    </citation>
    <scope>NUCLEOTIDE SEQUENCE</scope>
    <source>
        <strain evidence="2">R3-111a-1</strain>
    </source>
</reference>
<gene>
    <name evidence="2" type="primary">20348171</name>
    <name evidence="1" type="ORF">GGTG_07713</name>
</gene>
<dbReference type="GeneID" id="20348171"/>
<reference evidence="2" key="5">
    <citation type="submission" date="2018-04" db="UniProtKB">
        <authorList>
            <consortium name="EnsemblFungi"/>
        </authorList>
    </citation>
    <scope>IDENTIFICATION</scope>
    <source>
        <strain evidence="2">R3-111a-1</strain>
    </source>
</reference>
<keyword evidence="3" id="KW-1185">Reference proteome</keyword>
<protein>
    <submittedName>
        <fullName evidence="1 2">Uncharacterized protein</fullName>
    </submittedName>
</protein>
<evidence type="ECO:0000313" key="3">
    <source>
        <dbReference type="Proteomes" id="UP000006039"/>
    </source>
</evidence>
<sequence length="87" mass="9020">MADVAPPLARELILLRAQASAGTCPARFFFFGAGEDDEACDLNGALLGDVKAAKRQTSAAEERVLVAAAALAEMCHAEFPDAQGLGE</sequence>
<accession>J3P2G6</accession>
<reference evidence="1" key="3">
    <citation type="submission" date="2010-09" db="EMBL/GenBank/DDBJ databases">
        <title>Annotation of Gaeumannomyces graminis var. tritici R3-111a-1.</title>
        <authorList>
            <consortium name="The Broad Institute Genome Sequencing Platform"/>
            <person name="Ma L.-J."/>
            <person name="Dead R."/>
            <person name="Young S.K."/>
            <person name="Zeng Q."/>
            <person name="Gargeya S."/>
            <person name="Fitzgerald M."/>
            <person name="Haas B."/>
            <person name="Abouelleil A."/>
            <person name="Alvarado L."/>
            <person name="Arachchi H.M."/>
            <person name="Berlin A."/>
            <person name="Brown A."/>
            <person name="Chapman S.B."/>
            <person name="Chen Z."/>
            <person name="Dunbar C."/>
            <person name="Freedman E."/>
            <person name="Gearin G."/>
            <person name="Gellesch M."/>
            <person name="Goldberg J."/>
            <person name="Griggs A."/>
            <person name="Gujja S."/>
            <person name="Heiman D."/>
            <person name="Howarth C."/>
            <person name="Larson L."/>
            <person name="Lui A."/>
            <person name="MacDonald P.J.P."/>
            <person name="Mehta T."/>
            <person name="Montmayeur A."/>
            <person name="Murphy C."/>
            <person name="Neiman D."/>
            <person name="Pearson M."/>
            <person name="Priest M."/>
            <person name="Roberts A."/>
            <person name="Saif S."/>
            <person name="Shea T."/>
            <person name="Shenoy N."/>
            <person name="Sisk P."/>
            <person name="Stolte C."/>
            <person name="Sykes S."/>
            <person name="Yandava C."/>
            <person name="Wortman J."/>
            <person name="Nusbaum C."/>
            <person name="Birren B."/>
        </authorList>
    </citation>
    <scope>NUCLEOTIDE SEQUENCE</scope>
    <source>
        <strain evidence="1">R3-111a-1</strain>
    </source>
</reference>
<dbReference type="VEuPathDB" id="FungiDB:GGTG_07713"/>
<dbReference type="Proteomes" id="UP000006039">
    <property type="component" value="Unassembled WGS sequence"/>
</dbReference>
<evidence type="ECO:0000313" key="2">
    <source>
        <dbReference type="EnsemblFungi" id="EJT73858"/>
    </source>
</evidence>
<evidence type="ECO:0000313" key="1">
    <source>
        <dbReference type="EMBL" id="EJT73858.1"/>
    </source>
</evidence>
<proteinExistence type="predicted"/>
<dbReference type="RefSeq" id="XP_009223802.1">
    <property type="nucleotide sequence ID" value="XM_009225538.1"/>
</dbReference>